<gene>
    <name evidence="1" type="ORF">C2G38_2210090</name>
</gene>
<comment type="caution">
    <text evidence="1">The sequence shown here is derived from an EMBL/GenBank/DDBJ whole genome shotgun (WGS) entry which is preliminary data.</text>
</comment>
<reference evidence="1 2" key="1">
    <citation type="submission" date="2018-06" db="EMBL/GenBank/DDBJ databases">
        <title>Comparative genomics reveals the genomic features of Rhizophagus irregularis, R. cerebriforme, R. diaphanum and Gigaspora rosea, and their symbiotic lifestyle signature.</title>
        <authorList>
            <person name="Morin E."/>
            <person name="San Clemente H."/>
            <person name="Chen E.C.H."/>
            <person name="De La Providencia I."/>
            <person name="Hainaut M."/>
            <person name="Kuo A."/>
            <person name="Kohler A."/>
            <person name="Murat C."/>
            <person name="Tang N."/>
            <person name="Roy S."/>
            <person name="Loubradou J."/>
            <person name="Henrissat B."/>
            <person name="Grigoriev I.V."/>
            <person name="Corradi N."/>
            <person name="Roux C."/>
            <person name="Martin F.M."/>
        </authorList>
    </citation>
    <scope>NUCLEOTIDE SEQUENCE [LARGE SCALE GENOMIC DNA]</scope>
    <source>
        <strain evidence="1 2">DAOM 194757</strain>
    </source>
</reference>
<keyword evidence="2" id="KW-1185">Reference proteome</keyword>
<dbReference type="Proteomes" id="UP000266673">
    <property type="component" value="Unassembled WGS sequence"/>
</dbReference>
<sequence>MSLYNNNIQIRRDYNEWPLVKDVPGTLINIILEDMVKKELIKKCLNKYNISVIEQFTNETNDDILSWTELHHNIQKIPYRRQPKWFTKLVEQIRSKERVANNLITPNPYAIREWKKVESKWAMDFEDQFGKVKKWNNLTNKVSLQRFKQNMESGKLTPCKGCEISLAKTKTKYCFMERDISKL</sequence>
<dbReference type="OrthoDB" id="2486117at2759"/>
<evidence type="ECO:0000313" key="2">
    <source>
        <dbReference type="Proteomes" id="UP000266673"/>
    </source>
</evidence>
<proteinExistence type="predicted"/>
<dbReference type="EMBL" id="QKWP01001431">
    <property type="protein sequence ID" value="RIB08985.1"/>
    <property type="molecule type" value="Genomic_DNA"/>
</dbReference>
<organism evidence="1 2">
    <name type="scientific">Gigaspora rosea</name>
    <dbReference type="NCBI Taxonomy" id="44941"/>
    <lineage>
        <taxon>Eukaryota</taxon>
        <taxon>Fungi</taxon>
        <taxon>Fungi incertae sedis</taxon>
        <taxon>Mucoromycota</taxon>
        <taxon>Glomeromycotina</taxon>
        <taxon>Glomeromycetes</taxon>
        <taxon>Diversisporales</taxon>
        <taxon>Gigasporaceae</taxon>
        <taxon>Gigaspora</taxon>
    </lineage>
</organism>
<protein>
    <submittedName>
        <fullName evidence="1">Uncharacterized protein</fullName>
    </submittedName>
</protein>
<dbReference type="AlphaFoldDB" id="A0A397UFA7"/>
<accession>A0A397UFA7</accession>
<evidence type="ECO:0000313" key="1">
    <source>
        <dbReference type="EMBL" id="RIB08985.1"/>
    </source>
</evidence>
<name>A0A397UFA7_9GLOM</name>